<keyword evidence="8" id="KW-1185">Reference proteome</keyword>
<accession>A0A7D5D874</accession>
<comment type="function">
    <text evidence="5">Regulatory protein of the TOL plasmid xyl operons. XylS activates the xylXYZLTEGFJQKIH operon required for the degradation of toluene, m-xylene and p-xylene.</text>
</comment>
<name>A0A7D5D874_9PSED</name>
<reference evidence="7 8" key="1">
    <citation type="submission" date="2020-06" db="EMBL/GenBank/DDBJ databases">
        <title>Pseudomonas eucalypticola sp. nov., an endophyte of Eucalyptus dunnii leaves with biocontrol ability of eucalyptus leaf blight.</title>
        <authorList>
            <person name="Liu Y."/>
            <person name="Song Z."/>
            <person name="Zeng H."/>
            <person name="Lu M."/>
            <person name="Wang X."/>
            <person name="Lian X."/>
            <person name="Zhang Q."/>
        </authorList>
    </citation>
    <scope>NUCLEOTIDE SEQUENCE [LARGE SCALE GENOMIC DNA]</scope>
    <source>
        <strain evidence="7 8">NP-1</strain>
    </source>
</reference>
<dbReference type="InterPro" id="IPR018060">
    <property type="entry name" value="HTH_AraC"/>
</dbReference>
<dbReference type="PROSITE" id="PS01124">
    <property type="entry name" value="HTH_ARAC_FAMILY_2"/>
    <property type="match status" value="1"/>
</dbReference>
<evidence type="ECO:0000256" key="4">
    <source>
        <dbReference type="ARBA" id="ARBA00023163"/>
    </source>
</evidence>
<dbReference type="PANTHER" id="PTHR46796:SF14">
    <property type="entry name" value="TRANSCRIPTIONAL REGULATORY PROTEIN"/>
    <property type="match status" value="1"/>
</dbReference>
<dbReference type="Proteomes" id="UP000509568">
    <property type="component" value="Chromosome"/>
</dbReference>
<dbReference type="Pfam" id="PF12833">
    <property type="entry name" value="HTH_18"/>
    <property type="match status" value="1"/>
</dbReference>
<dbReference type="GO" id="GO:0003700">
    <property type="term" value="F:DNA-binding transcription factor activity"/>
    <property type="evidence" value="ECO:0007669"/>
    <property type="project" value="InterPro"/>
</dbReference>
<keyword evidence="4" id="KW-0804">Transcription</keyword>
<evidence type="ECO:0000256" key="3">
    <source>
        <dbReference type="ARBA" id="ARBA00023125"/>
    </source>
</evidence>
<dbReference type="RefSeq" id="WP_176571153.1">
    <property type="nucleotide sequence ID" value="NZ_CP056030.1"/>
</dbReference>
<dbReference type="InterPro" id="IPR050204">
    <property type="entry name" value="AraC_XylS_family_regulators"/>
</dbReference>
<dbReference type="PANTHER" id="PTHR46796">
    <property type="entry name" value="HTH-TYPE TRANSCRIPTIONAL ACTIVATOR RHAS-RELATED"/>
    <property type="match status" value="1"/>
</dbReference>
<evidence type="ECO:0000313" key="7">
    <source>
        <dbReference type="EMBL" id="QKZ05258.1"/>
    </source>
</evidence>
<evidence type="ECO:0000256" key="5">
    <source>
        <dbReference type="ARBA" id="ARBA00037345"/>
    </source>
</evidence>
<dbReference type="SUPFAM" id="SSF46689">
    <property type="entry name" value="Homeodomain-like"/>
    <property type="match status" value="2"/>
</dbReference>
<keyword evidence="3" id="KW-0238">DNA-binding</keyword>
<dbReference type="PROSITE" id="PS00041">
    <property type="entry name" value="HTH_ARAC_FAMILY_1"/>
    <property type="match status" value="1"/>
</dbReference>
<dbReference type="KEGG" id="pez:HWQ56_16265"/>
<protein>
    <submittedName>
        <fullName evidence="7">Helix-turn-helix transcriptional regulator</fullName>
    </submittedName>
</protein>
<dbReference type="InterPro" id="IPR009057">
    <property type="entry name" value="Homeodomain-like_sf"/>
</dbReference>
<evidence type="ECO:0000256" key="2">
    <source>
        <dbReference type="ARBA" id="ARBA00023015"/>
    </source>
</evidence>
<dbReference type="GO" id="GO:0043565">
    <property type="term" value="F:sequence-specific DNA binding"/>
    <property type="evidence" value="ECO:0007669"/>
    <property type="project" value="InterPro"/>
</dbReference>
<comment type="subcellular location">
    <subcellularLocation>
        <location evidence="1">Cytoplasm</location>
    </subcellularLocation>
</comment>
<dbReference type="SMART" id="SM00342">
    <property type="entry name" value="HTH_ARAC"/>
    <property type="match status" value="1"/>
</dbReference>
<dbReference type="Gene3D" id="1.10.10.60">
    <property type="entry name" value="Homeodomain-like"/>
    <property type="match status" value="2"/>
</dbReference>
<evidence type="ECO:0000256" key="1">
    <source>
        <dbReference type="ARBA" id="ARBA00004496"/>
    </source>
</evidence>
<organism evidence="7 8">
    <name type="scientific">Pseudomonas eucalypticola</name>
    <dbReference type="NCBI Taxonomy" id="2599595"/>
    <lineage>
        <taxon>Bacteria</taxon>
        <taxon>Pseudomonadati</taxon>
        <taxon>Pseudomonadota</taxon>
        <taxon>Gammaproteobacteria</taxon>
        <taxon>Pseudomonadales</taxon>
        <taxon>Pseudomonadaceae</taxon>
        <taxon>Pseudomonas</taxon>
    </lineage>
</organism>
<dbReference type="GO" id="GO:0009893">
    <property type="term" value="P:positive regulation of metabolic process"/>
    <property type="evidence" value="ECO:0007669"/>
    <property type="project" value="UniProtKB-ARBA"/>
</dbReference>
<sequence length="187" mass="20207">MNACTQAATGPLDPVTLDLLLTLAATLAETDGAQPRALYQQSSALCTHLLVHYAEAAAEPAPARIALSPWQERRAKHMMLEQLSGDLSIADVARACSLSRSHFSRAFKKATGQAPRDWLLQARIERAKTLLADRALSIARVGLDCGFADQSHFTRVFTRCLGTTPFAWRRGINPQGNTPAPGATLTN</sequence>
<feature type="domain" description="HTH araC/xylS-type" evidence="6">
    <location>
        <begin position="73"/>
        <end position="171"/>
    </location>
</feature>
<evidence type="ECO:0000313" key="8">
    <source>
        <dbReference type="Proteomes" id="UP000509568"/>
    </source>
</evidence>
<dbReference type="GO" id="GO:0005737">
    <property type="term" value="C:cytoplasm"/>
    <property type="evidence" value="ECO:0007669"/>
    <property type="project" value="UniProtKB-SubCell"/>
</dbReference>
<dbReference type="AlphaFoldDB" id="A0A7D5D874"/>
<proteinExistence type="predicted"/>
<keyword evidence="2" id="KW-0805">Transcription regulation</keyword>
<dbReference type="EMBL" id="CP056030">
    <property type="protein sequence ID" value="QKZ05258.1"/>
    <property type="molecule type" value="Genomic_DNA"/>
</dbReference>
<evidence type="ECO:0000259" key="6">
    <source>
        <dbReference type="PROSITE" id="PS01124"/>
    </source>
</evidence>
<dbReference type="InterPro" id="IPR018062">
    <property type="entry name" value="HTH_AraC-typ_CS"/>
</dbReference>
<gene>
    <name evidence="7" type="ORF">HWQ56_16265</name>
</gene>